<keyword evidence="12" id="KW-0865">Zymogen</keyword>
<keyword evidence="9" id="KW-0378">Hydrolase</keyword>
<dbReference type="Gene3D" id="1.10.390.20">
    <property type="match status" value="1"/>
</dbReference>
<organism evidence="16 17">
    <name type="scientific">Photobacterium frigidiphilum</name>
    <dbReference type="NCBI Taxonomy" id="264736"/>
    <lineage>
        <taxon>Bacteria</taxon>
        <taxon>Pseudomonadati</taxon>
        <taxon>Pseudomonadota</taxon>
        <taxon>Gammaproteobacteria</taxon>
        <taxon>Vibrionales</taxon>
        <taxon>Vibrionaceae</taxon>
        <taxon>Photobacterium</taxon>
    </lineage>
</organism>
<dbReference type="GO" id="GO:0005576">
    <property type="term" value="C:extracellular region"/>
    <property type="evidence" value="ECO:0007669"/>
    <property type="project" value="InterPro"/>
</dbReference>
<evidence type="ECO:0000259" key="15">
    <source>
        <dbReference type="Pfam" id="PF08453"/>
    </source>
</evidence>
<evidence type="ECO:0000256" key="7">
    <source>
        <dbReference type="ARBA" id="ARBA00022723"/>
    </source>
</evidence>
<dbReference type="OrthoDB" id="9802683at2"/>
<evidence type="ECO:0000256" key="12">
    <source>
        <dbReference type="ARBA" id="ARBA00023145"/>
    </source>
</evidence>
<dbReference type="PRINTS" id="PR00931">
    <property type="entry name" value="MICOLLPTASE"/>
</dbReference>
<dbReference type="Gene3D" id="2.60.120.380">
    <property type="match status" value="1"/>
</dbReference>
<keyword evidence="17" id="KW-1185">Reference proteome</keyword>
<evidence type="ECO:0000256" key="9">
    <source>
        <dbReference type="ARBA" id="ARBA00022801"/>
    </source>
</evidence>
<dbReference type="EMBL" id="PYMJ01000088">
    <property type="protein sequence ID" value="PSU41357.1"/>
    <property type="molecule type" value="Genomic_DNA"/>
</dbReference>
<keyword evidence="11" id="KW-0482">Metalloprotease</keyword>
<evidence type="ECO:0000256" key="2">
    <source>
        <dbReference type="ARBA" id="ARBA00001947"/>
    </source>
</evidence>
<dbReference type="InterPro" id="IPR013661">
    <property type="entry name" value="Peptidase_M9_N_dom"/>
</dbReference>
<evidence type="ECO:0000256" key="14">
    <source>
        <dbReference type="SAM" id="SignalP"/>
    </source>
</evidence>
<comment type="subcellular location">
    <subcellularLocation>
        <location evidence="3">Secreted</location>
    </subcellularLocation>
</comment>
<evidence type="ECO:0000256" key="3">
    <source>
        <dbReference type="ARBA" id="ARBA00004613"/>
    </source>
</evidence>
<name>A0A2T3J5P7_9GAMM</name>
<sequence>MIIKKNISILIASLLVTTTAFANSTVINQSPLSPAGTNLIKDEPVRRLSITNESIAPISIPPPTLDNIRESTLIEKNIMMDISDNETCQNYDNFSLLSGKELFNFIRTVPRDCIDKLYTRNDSISVSTYQPSKVIDIAHRATQIASTYDSSTGDDMYNLFYYLRGAFFIENSNEKLTYSDKLPNQAMLSLLEAYSRNPHIFDISDNNDATLGAFFTTWGSSSNQVQSVKIVTRYLNEFGPEHLKSRSHRNALTSALTLLYRASWDATYTKAAEQHIELRQALLKIANSEYIYNSEYSYQSTDALKEYARFIEYQKYWKLPETLKNEINNGIVGFMSRFERFSKLWSSAAARLDHYNSGECEKFNICGWKEGLANQILSIHYSCSDTIKIRAQEMTEQELQQSCDLLATEEILFHKVLKTNNQPVNDDHNTSLEVNIFDSSDEYRQYAGDIFGISTDNGGMYLEGDPSAEGNQARFIAHEATWLDDILVWNLRHEYIHYLDGRFNKYGSFNQFRTDTGKSVWWSEGLAEYISHQNRYDEAIDFARQRNHRLSEIMNNNYSSGSERVYQWGYLAVRFMFEEAPEMVDQLMSYARTGDADGWLNYINSSIGSSLDNQWNDWLLSVQSDDSQLIDKTLTPSSLPDSCKYQGAYGYGIVNYGETLCVDSQNGKASYYFYVDDNVSRININTDYGNGNIKLFYNANTWADSSHYSEKSMNVGYQQSLTIIPSLTGNWQYVTVISEPSTQGVSLKLNVTTK</sequence>
<comment type="cofactor">
    <cofactor evidence="2">
        <name>Zn(2+)</name>
        <dbReference type="ChEBI" id="CHEBI:29105"/>
    </cofactor>
</comment>
<evidence type="ECO:0000313" key="16">
    <source>
        <dbReference type="EMBL" id="PSU41357.1"/>
    </source>
</evidence>
<keyword evidence="8 14" id="KW-0732">Signal</keyword>
<dbReference type="AlphaFoldDB" id="A0A2T3J5P7"/>
<dbReference type="EC" id="3.4.24.3" evidence="4"/>
<evidence type="ECO:0000256" key="5">
    <source>
        <dbReference type="ARBA" id="ARBA00022525"/>
    </source>
</evidence>
<dbReference type="Pfam" id="PF08453">
    <property type="entry name" value="Peptidase_M9_N"/>
    <property type="match status" value="1"/>
</dbReference>
<evidence type="ECO:0000313" key="17">
    <source>
        <dbReference type="Proteomes" id="UP000240987"/>
    </source>
</evidence>
<proteinExistence type="predicted"/>
<keyword evidence="6" id="KW-0645">Protease</keyword>
<evidence type="ECO:0000256" key="1">
    <source>
        <dbReference type="ARBA" id="ARBA00000424"/>
    </source>
</evidence>
<feature type="domain" description="Peptidase M9 collagenase N-terminal" evidence="15">
    <location>
        <begin position="91"/>
        <end position="269"/>
    </location>
</feature>
<dbReference type="GO" id="GO:0008270">
    <property type="term" value="F:zinc ion binding"/>
    <property type="evidence" value="ECO:0007669"/>
    <property type="project" value="InterPro"/>
</dbReference>
<evidence type="ECO:0000256" key="4">
    <source>
        <dbReference type="ARBA" id="ARBA00012653"/>
    </source>
</evidence>
<evidence type="ECO:0000256" key="11">
    <source>
        <dbReference type="ARBA" id="ARBA00023049"/>
    </source>
</evidence>
<evidence type="ECO:0000256" key="13">
    <source>
        <dbReference type="PIRSR" id="PIRSR602169-1"/>
    </source>
</evidence>
<dbReference type="InterPro" id="IPR002169">
    <property type="entry name" value="Peptidase_M9A/M9B"/>
</dbReference>
<dbReference type="GO" id="GO:0006508">
    <property type="term" value="P:proteolysis"/>
    <property type="evidence" value="ECO:0007669"/>
    <property type="project" value="InterPro"/>
</dbReference>
<feature type="signal peptide" evidence="14">
    <location>
        <begin position="1"/>
        <end position="22"/>
    </location>
</feature>
<keyword evidence="10" id="KW-0862">Zinc</keyword>
<accession>A0A2T3J5P7</accession>
<evidence type="ECO:0000256" key="6">
    <source>
        <dbReference type="ARBA" id="ARBA00022670"/>
    </source>
</evidence>
<dbReference type="Proteomes" id="UP000240987">
    <property type="component" value="Unassembled WGS sequence"/>
</dbReference>
<feature type="chain" id="PRO_5015593466" description="microbial collagenase" evidence="14">
    <location>
        <begin position="23"/>
        <end position="754"/>
    </location>
</feature>
<reference evidence="16 17" key="1">
    <citation type="submission" date="2018-01" db="EMBL/GenBank/DDBJ databases">
        <title>Whole genome sequencing of Histamine producing bacteria.</title>
        <authorList>
            <person name="Butler K."/>
        </authorList>
    </citation>
    <scope>NUCLEOTIDE SEQUENCE [LARGE SCALE GENOMIC DNA]</scope>
    <source>
        <strain evidence="16 17">JCM 12947</strain>
    </source>
</reference>
<dbReference type="GO" id="GO:0004222">
    <property type="term" value="F:metalloendopeptidase activity"/>
    <property type="evidence" value="ECO:0007669"/>
    <property type="project" value="InterPro"/>
</dbReference>
<gene>
    <name evidence="16" type="ORF">C9J12_29675</name>
</gene>
<keyword evidence="7" id="KW-0479">Metal-binding</keyword>
<evidence type="ECO:0000256" key="10">
    <source>
        <dbReference type="ARBA" id="ARBA00022833"/>
    </source>
</evidence>
<comment type="catalytic activity">
    <reaction evidence="1">
        <text>Digestion of native collagen in the triple helical region at Xaa-|-Gly bonds. With synthetic peptides, a preference is shown for Gly at P3 and P1', Pro and Ala at P2 and P2', and hydroxyproline, Ala or Arg at P3'.</text>
        <dbReference type="EC" id="3.4.24.3"/>
    </reaction>
</comment>
<dbReference type="Pfam" id="PF01752">
    <property type="entry name" value="Peptidase_M9"/>
    <property type="match status" value="1"/>
</dbReference>
<comment type="caution">
    <text evidence="16">The sequence shown here is derived from an EMBL/GenBank/DDBJ whole genome shotgun (WGS) entry which is preliminary data.</text>
</comment>
<feature type="active site" evidence="13">
    <location>
        <position position="494"/>
    </location>
</feature>
<keyword evidence="5" id="KW-0964">Secreted</keyword>
<evidence type="ECO:0000256" key="8">
    <source>
        <dbReference type="ARBA" id="ARBA00022729"/>
    </source>
</evidence>
<dbReference type="RefSeq" id="WP_107247026.1">
    <property type="nucleotide sequence ID" value="NZ_PYMJ01000088.1"/>
</dbReference>
<dbReference type="Gene3D" id="3.40.30.160">
    <property type="entry name" value="Collagenase ColT, N-terminal domain"/>
    <property type="match status" value="1"/>
</dbReference>
<protein>
    <recommendedName>
        <fullName evidence="4">microbial collagenase</fullName>
        <ecNumber evidence="4">3.4.24.3</ecNumber>
    </recommendedName>
</protein>